<evidence type="ECO:0000256" key="2">
    <source>
        <dbReference type="SAM" id="MobiDB-lite"/>
    </source>
</evidence>
<feature type="region of interest" description="Disordered" evidence="2">
    <location>
        <begin position="266"/>
        <end position="290"/>
    </location>
</feature>
<dbReference type="EMBL" id="CP066776">
    <property type="protein sequence ID" value="QQL44901.1"/>
    <property type="molecule type" value="Genomic_DNA"/>
</dbReference>
<evidence type="ECO:0000313" key="3">
    <source>
        <dbReference type="EMBL" id="QQL44901.1"/>
    </source>
</evidence>
<reference evidence="3 4" key="1">
    <citation type="submission" date="2020-12" db="EMBL/GenBank/DDBJ databases">
        <title>Sulforoseuscoccus oceanibium gen. nov., sp. nov., a representative of the phylum Verrucomicrobia with special cytoplasmic membrane, and proposal of Sulforoseuscoccusaceae fam. nov.</title>
        <authorList>
            <person name="Xi F."/>
        </authorList>
    </citation>
    <scope>NUCLEOTIDE SEQUENCE [LARGE SCALE GENOMIC DNA]</scope>
    <source>
        <strain evidence="3 4">T37</strain>
    </source>
</reference>
<keyword evidence="4" id="KW-1185">Reference proteome</keyword>
<feature type="coiled-coil region" evidence="1">
    <location>
        <begin position="52"/>
        <end position="176"/>
    </location>
</feature>
<accession>A0A6B3L957</accession>
<sequence length="290" mass="31677">MKVSDYILIAAGVAGAAGAYLTYQNYSDFAGDPFGDEPKARYNDKTPLVPVFKAKEKRNETLTEALTEKQDDLATLNTEIASLNEEIEVLRTENSQLSKDKLDVDEDLKRYDRQIARNEAKLDEMNRYLQKFGDPEQIKAKVERLRDDLASTRASLAAAKDELASNIARNEQLQKSIGGHRETIEMAQTGRMRPSFRSTISEVYGRWGFVVIQGGVDQGVNANATLDVIRGGQRIGQVVVTTVEPSVSVCSLVEGSMVGGVQIMPGDQVKPAPKPADQEPSAGVTALLDA</sequence>
<organism evidence="3 4">
    <name type="scientific">Sulfuriroseicoccus oceanibius</name>
    <dbReference type="NCBI Taxonomy" id="2707525"/>
    <lineage>
        <taxon>Bacteria</taxon>
        <taxon>Pseudomonadati</taxon>
        <taxon>Verrucomicrobiota</taxon>
        <taxon>Verrucomicrobiia</taxon>
        <taxon>Verrucomicrobiales</taxon>
        <taxon>Verrucomicrobiaceae</taxon>
        <taxon>Sulfuriroseicoccus</taxon>
    </lineage>
</organism>
<proteinExistence type="predicted"/>
<evidence type="ECO:0000256" key="1">
    <source>
        <dbReference type="SAM" id="Coils"/>
    </source>
</evidence>
<keyword evidence="1" id="KW-0175">Coiled coil</keyword>
<dbReference type="RefSeq" id="WP_164364745.1">
    <property type="nucleotide sequence ID" value="NZ_CP066776.1"/>
</dbReference>
<gene>
    <name evidence="3" type="ORF">G3M56_013655</name>
</gene>
<name>A0A6B3L957_9BACT</name>
<dbReference type="Gene3D" id="1.10.287.1490">
    <property type="match status" value="1"/>
</dbReference>
<dbReference type="AlphaFoldDB" id="A0A6B3L957"/>
<evidence type="ECO:0000313" key="4">
    <source>
        <dbReference type="Proteomes" id="UP000475117"/>
    </source>
</evidence>
<protein>
    <submittedName>
        <fullName evidence="3">Uncharacterized protein</fullName>
    </submittedName>
</protein>
<dbReference type="KEGG" id="soa:G3M56_013655"/>
<dbReference type="Proteomes" id="UP000475117">
    <property type="component" value="Chromosome"/>
</dbReference>